<keyword evidence="3" id="KW-1185">Reference proteome</keyword>
<gene>
    <name evidence="2" type="ORF">BO97DRAFT_354259</name>
</gene>
<feature type="region of interest" description="Disordered" evidence="1">
    <location>
        <begin position="310"/>
        <end position="433"/>
    </location>
</feature>
<accession>A0A395HKJ4</accession>
<dbReference type="OrthoDB" id="5376710at2759"/>
<feature type="region of interest" description="Disordered" evidence="1">
    <location>
        <begin position="824"/>
        <end position="936"/>
    </location>
</feature>
<dbReference type="RefSeq" id="XP_025547501.1">
    <property type="nucleotide sequence ID" value="XM_025692090.1"/>
</dbReference>
<feature type="compositionally biased region" description="Acidic residues" evidence="1">
    <location>
        <begin position="23"/>
        <end position="35"/>
    </location>
</feature>
<name>A0A395HKJ4_ASPHC</name>
<dbReference type="EMBL" id="KZ824316">
    <property type="protein sequence ID" value="RAL08347.1"/>
    <property type="molecule type" value="Genomic_DNA"/>
</dbReference>
<dbReference type="AlphaFoldDB" id="A0A395HKJ4"/>
<feature type="compositionally biased region" description="Polar residues" evidence="1">
    <location>
        <begin position="879"/>
        <end position="895"/>
    </location>
</feature>
<dbReference type="VEuPathDB" id="FungiDB:BO97DRAFT_354259"/>
<dbReference type="Proteomes" id="UP000248961">
    <property type="component" value="Unassembled WGS sequence"/>
</dbReference>
<feature type="compositionally biased region" description="Polar residues" evidence="1">
    <location>
        <begin position="375"/>
        <end position="386"/>
    </location>
</feature>
<sequence length="1035" mass="113447">MSLNIHDLHGLDGLKSDNASWSDIEEDDDDDDDDISISPISDKAPAWSGTRWARFFPELASHFSLTSPTSNTAQLPSIARSSHTRPLDSPTSLKSSESVERKDRLPSVLSDGATDKRSSGYTLTSSITSQSSRISSPRCNSPYSVHSTSPDLPGFFDDGRTLKKSPSRTLSRHSSVKESRDKDLPKETSFRLPPLLVRHKSHQLPKNRETGHGNYRSLKSPSLPDIQENYHRPTLSQTAAGVEPTSVGFAESQQTQRISPHSHLQYSAGPLQIRRGNMDMIATRPAPMPPMSIHDVQQAIRAQSCEEMNQTKGEHKNKGPFSFGLPGLHHWSTPPTLRTSSTFPTASALKSTSLSSRLTGDENKGEVAELPGSTIDLSKTTSTSINSERELRSTLPSLQTKDLDNPGFINSAPPSSTAKEASENTNHGLRYNKLDDDSLVGSSEKYFVSHSKYGDVDTNTSHRREVSQASTIYELDASPAVSQIKQRADTPCTSQELSAEMHAIWSKDIILAILRQVESLDDLFNVSLVCRDFYSTFKDHELDLIKNAVFAMSPPAWELREMSPPWGTEWQFLLDPDAPVPEYTPALYLQQYAQDICTLAQLKSIILARCSTFLRPETIRGLSGLDDACATEVDDAFWRVWTFCRIFGCGKHREGDIAGQMDWLKGGTMATDRRVSVAQSITDPYDMGSVLFEPPAGFGHGNAGGLTQAQLHSMTEIWTCLGVLLQPMHGKTRLAREVGVFDGHNVREKATAKEGAVLEEWTHYILTLGLSAVLNLGSITTEDAAVVTTFKKAQSMGLARWAPSDTVASRSSFLREAVSKAYRPRENTLSEASCRSSGASKSPSPSAGRDRSPTSGSPGKTDSLLEMQRRRQAAYSAQLKLQKQQPTSMPTSSQPAEERPISNYETIISRLEGRSSGPVRTESIASPPRASSTIPGLYQQSTAPALQHPQVCDPTDKAMDMMVRELGFEEEDAKWALKITDSGEGINASAAVSLLMREHRNQRESRGGASSPSGSLLSSVINSPESRTSGWKWAH</sequence>
<feature type="compositionally biased region" description="Polar residues" evidence="1">
    <location>
        <begin position="333"/>
        <end position="344"/>
    </location>
</feature>
<feature type="compositionally biased region" description="Low complexity" evidence="1">
    <location>
        <begin position="345"/>
        <end position="358"/>
    </location>
</feature>
<feature type="region of interest" description="Disordered" evidence="1">
    <location>
        <begin position="1"/>
        <end position="45"/>
    </location>
</feature>
<evidence type="ECO:0008006" key="4">
    <source>
        <dbReference type="Google" id="ProtNLM"/>
    </source>
</evidence>
<evidence type="ECO:0000313" key="3">
    <source>
        <dbReference type="Proteomes" id="UP000248961"/>
    </source>
</evidence>
<feature type="compositionally biased region" description="Low complexity" evidence="1">
    <location>
        <begin position="1007"/>
        <end position="1019"/>
    </location>
</feature>
<feature type="region of interest" description="Disordered" evidence="1">
    <location>
        <begin position="66"/>
        <end position="225"/>
    </location>
</feature>
<feature type="compositionally biased region" description="Polar residues" evidence="1">
    <location>
        <begin position="412"/>
        <end position="427"/>
    </location>
</feature>
<proteinExistence type="predicted"/>
<feature type="compositionally biased region" description="Low complexity" evidence="1">
    <location>
        <begin position="124"/>
        <end position="142"/>
    </location>
</feature>
<feature type="compositionally biased region" description="Polar residues" evidence="1">
    <location>
        <begin position="66"/>
        <end position="81"/>
    </location>
</feature>
<feature type="compositionally biased region" description="Low complexity" evidence="1">
    <location>
        <begin position="830"/>
        <end position="847"/>
    </location>
</feature>
<dbReference type="GeneID" id="37196379"/>
<evidence type="ECO:0000256" key="1">
    <source>
        <dbReference type="SAM" id="MobiDB-lite"/>
    </source>
</evidence>
<evidence type="ECO:0000313" key="2">
    <source>
        <dbReference type="EMBL" id="RAL08347.1"/>
    </source>
</evidence>
<feature type="region of interest" description="Disordered" evidence="1">
    <location>
        <begin position="998"/>
        <end position="1035"/>
    </location>
</feature>
<feature type="compositionally biased region" description="Polar residues" evidence="1">
    <location>
        <begin position="1020"/>
        <end position="1029"/>
    </location>
</feature>
<organism evidence="2 3">
    <name type="scientific">Aspergillus homomorphus (strain CBS 101889)</name>
    <dbReference type="NCBI Taxonomy" id="1450537"/>
    <lineage>
        <taxon>Eukaryota</taxon>
        <taxon>Fungi</taxon>
        <taxon>Dikarya</taxon>
        <taxon>Ascomycota</taxon>
        <taxon>Pezizomycotina</taxon>
        <taxon>Eurotiomycetes</taxon>
        <taxon>Eurotiomycetidae</taxon>
        <taxon>Eurotiales</taxon>
        <taxon>Aspergillaceae</taxon>
        <taxon>Aspergillus</taxon>
        <taxon>Aspergillus subgen. Circumdati</taxon>
    </lineage>
</organism>
<feature type="compositionally biased region" description="Basic and acidic residues" evidence="1">
    <location>
        <begin position="175"/>
        <end position="189"/>
    </location>
</feature>
<reference evidence="2 3" key="1">
    <citation type="submission" date="2018-02" db="EMBL/GenBank/DDBJ databases">
        <title>The genomes of Aspergillus section Nigri reveals drivers in fungal speciation.</title>
        <authorList>
            <consortium name="DOE Joint Genome Institute"/>
            <person name="Vesth T.C."/>
            <person name="Nybo J."/>
            <person name="Theobald S."/>
            <person name="Brandl J."/>
            <person name="Frisvad J.C."/>
            <person name="Nielsen K.F."/>
            <person name="Lyhne E.K."/>
            <person name="Kogle M.E."/>
            <person name="Kuo A."/>
            <person name="Riley R."/>
            <person name="Clum A."/>
            <person name="Nolan M."/>
            <person name="Lipzen A."/>
            <person name="Salamov A."/>
            <person name="Henrissat B."/>
            <person name="Wiebenga A."/>
            <person name="De vries R.P."/>
            <person name="Grigoriev I.V."/>
            <person name="Mortensen U.H."/>
            <person name="Andersen M.R."/>
            <person name="Baker S.E."/>
        </authorList>
    </citation>
    <scope>NUCLEOTIDE SEQUENCE [LARGE SCALE GENOMIC DNA]</scope>
    <source>
        <strain evidence="2 3">CBS 101889</strain>
    </source>
</reference>
<protein>
    <recommendedName>
        <fullName evidence="4">F-box domain protein</fullName>
    </recommendedName>
</protein>
<feature type="compositionally biased region" description="Basic and acidic residues" evidence="1">
    <location>
        <begin position="1"/>
        <end position="15"/>
    </location>
</feature>
<dbReference type="STRING" id="1450537.A0A395HKJ4"/>